<feature type="chain" id="PRO_5045874933" evidence="2">
    <location>
        <begin position="20"/>
        <end position="535"/>
    </location>
</feature>
<dbReference type="Pfam" id="PF12034">
    <property type="entry name" value="YfbK_C"/>
    <property type="match status" value="1"/>
</dbReference>
<dbReference type="EMBL" id="JAFFZM010000014">
    <property type="protein sequence ID" value="MBO8201120.1"/>
    <property type="molecule type" value="Genomic_DNA"/>
</dbReference>
<feature type="compositionally biased region" description="Basic and acidic residues" evidence="1">
    <location>
        <begin position="505"/>
        <end position="517"/>
    </location>
</feature>
<keyword evidence="2" id="KW-0732">Signal</keyword>
<dbReference type="InterPro" id="IPR021908">
    <property type="entry name" value="YfbK_C"/>
</dbReference>
<dbReference type="InterPro" id="IPR036465">
    <property type="entry name" value="vWFA_dom_sf"/>
</dbReference>
<dbReference type="PANTHER" id="PTHR10579:SF43">
    <property type="entry name" value="ZINC FINGER (C3HC4-TYPE RING FINGER) FAMILY PROTEIN"/>
    <property type="match status" value="1"/>
</dbReference>
<dbReference type="InterPro" id="IPR022156">
    <property type="entry name" value="Uncharacterised_YfbK_N"/>
</dbReference>
<comment type="caution">
    <text evidence="4">The sequence shown here is derived from an EMBL/GenBank/DDBJ whole genome shotgun (WGS) entry which is preliminary data.</text>
</comment>
<dbReference type="Proteomes" id="UP000721954">
    <property type="component" value="Unassembled WGS sequence"/>
</dbReference>
<feature type="domain" description="VWFA" evidence="3">
    <location>
        <begin position="152"/>
        <end position="332"/>
    </location>
</feature>
<gene>
    <name evidence="4" type="ORF">JW613_22875</name>
</gene>
<dbReference type="PROSITE" id="PS51257">
    <property type="entry name" value="PROKAR_LIPOPROTEIN"/>
    <property type="match status" value="1"/>
</dbReference>
<protein>
    <submittedName>
        <fullName evidence="4">von Willebrand factor type A domain-containing protein</fullName>
    </submittedName>
</protein>
<dbReference type="SMART" id="SM00327">
    <property type="entry name" value="VWA"/>
    <property type="match status" value="1"/>
</dbReference>
<feature type="compositionally biased region" description="Gly residues" evidence="1">
    <location>
        <begin position="35"/>
        <end position="49"/>
    </location>
</feature>
<feature type="region of interest" description="Disordered" evidence="1">
    <location>
        <begin position="28"/>
        <end position="61"/>
    </location>
</feature>
<accession>A0ABS3Y0D5</accession>
<evidence type="ECO:0000256" key="1">
    <source>
        <dbReference type="SAM" id="MobiDB-lite"/>
    </source>
</evidence>
<dbReference type="PANTHER" id="PTHR10579">
    <property type="entry name" value="CALCIUM-ACTIVATED CHLORIDE CHANNEL REGULATOR"/>
    <property type="match status" value="1"/>
</dbReference>
<name>A0ABS3Y0D5_9ACTN</name>
<evidence type="ECO:0000259" key="3">
    <source>
        <dbReference type="PROSITE" id="PS50234"/>
    </source>
</evidence>
<dbReference type="InterPro" id="IPR002035">
    <property type="entry name" value="VWF_A"/>
</dbReference>
<dbReference type="SUPFAM" id="SSF53300">
    <property type="entry name" value="vWA-like"/>
    <property type="match status" value="1"/>
</dbReference>
<organism evidence="4 5">
    <name type="scientific">Streptomyces smyrnaeus</name>
    <dbReference type="NCBI Taxonomy" id="1387713"/>
    <lineage>
        <taxon>Bacteria</taxon>
        <taxon>Bacillati</taxon>
        <taxon>Actinomycetota</taxon>
        <taxon>Actinomycetes</taxon>
        <taxon>Kitasatosporales</taxon>
        <taxon>Streptomycetaceae</taxon>
        <taxon>Streptomyces</taxon>
    </lineage>
</organism>
<proteinExistence type="predicted"/>
<keyword evidence="5" id="KW-1185">Reference proteome</keyword>
<dbReference type="Pfam" id="PF00092">
    <property type="entry name" value="VWA"/>
    <property type="match status" value="1"/>
</dbReference>
<reference evidence="4 5" key="1">
    <citation type="submission" date="2021-02" db="EMBL/GenBank/DDBJ databases">
        <title>Streptomyces spirodelae sp. nov., isolated from duckweed.</title>
        <authorList>
            <person name="Saimee Y."/>
            <person name="Duangmal K."/>
        </authorList>
    </citation>
    <scope>NUCLEOTIDE SEQUENCE [LARGE SCALE GENOMIC DNA]</scope>
    <source>
        <strain evidence="4 5">DSM 42105</strain>
    </source>
</reference>
<evidence type="ECO:0000313" key="4">
    <source>
        <dbReference type="EMBL" id="MBO8201120.1"/>
    </source>
</evidence>
<dbReference type="Pfam" id="PF12450">
    <property type="entry name" value="vWF_A"/>
    <property type="match status" value="1"/>
</dbReference>
<dbReference type="PROSITE" id="PS50234">
    <property type="entry name" value="VWFA"/>
    <property type="match status" value="1"/>
</dbReference>
<evidence type="ECO:0000256" key="2">
    <source>
        <dbReference type="SAM" id="SignalP"/>
    </source>
</evidence>
<sequence length="535" mass="56207">MKRGRMAAVAITVAAGVLAGCTGGTHNQRTADSAKGGGPPGYAEGGGSAPGDVAPAKPTEPADFRSTFALDVDTASYSYARRTLSDGARPAPRTVRTEEFVNSFPQGYRRPKGDGFSVSADGARTGAADWSLMRVGLATKKSDPKAPRRPAALTFVLDVSGSMAEPGRLDLVQSALRTAADELRGSDSVSLVTFSGEAETLLPMTRLDDGGRGRLRAAVAELEPQSSTNLGAGMKEGYRQAAEHRRSGATNRVVLMSDALANTGETDAEAILEEVARHRKEQGISLFGVGVGSHYGDALMERLTNKGDGNTVYLSTRREAGEVFVNQLPRNIQLRARDAKAQVVFDRDAVADFRLLGYENREVADEDFRDDSVDGGEVGPGHTVTALYAVRLKDGATGRAATATVRWLDPDSRKPHEESRTVATTALTGGDLWTDPDVSPYLRLSAVAAYFADALRTGKGGPSPDPASDPGSDTDTGSELGPGAESGPAKPAVQPLPAAPSLGKLRREADRLAEDPGLRSAAGLAKDISRAQRVH</sequence>
<evidence type="ECO:0000313" key="5">
    <source>
        <dbReference type="Proteomes" id="UP000721954"/>
    </source>
</evidence>
<dbReference type="InterPro" id="IPR051266">
    <property type="entry name" value="CLCR"/>
</dbReference>
<feature type="region of interest" description="Disordered" evidence="1">
    <location>
        <begin position="458"/>
        <end position="535"/>
    </location>
</feature>
<dbReference type="RefSeq" id="WP_209212782.1">
    <property type="nucleotide sequence ID" value="NZ_JAFFZM010000014.1"/>
</dbReference>
<dbReference type="GeneID" id="96261456"/>
<feature type="signal peptide" evidence="2">
    <location>
        <begin position="1"/>
        <end position="19"/>
    </location>
</feature>
<dbReference type="Gene3D" id="3.40.50.410">
    <property type="entry name" value="von Willebrand factor, type A domain"/>
    <property type="match status" value="1"/>
</dbReference>